<evidence type="ECO:0000313" key="3">
    <source>
        <dbReference type="EMBL" id="APO77137.1"/>
    </source>
</evidence>
<evidence type="ECO:0000313" key="4">
    <source>
        <dbReference type="Proteomes" id="UP000185109"/>
    </source>
</evidence>
<dbReference type="EMBL" id="CP017242">
    <property type="protein sequence ID" value="APO77137.1"/>
    <property type="molecule type" value="Genomic_DNA"/>
</dbReference>
<gene>
    <name evidence="3" type="ORF">AM571_PA00253</name>
</gene>
<dbReference type="InterPro" id="IPR038161">
    <property type="entry name" value="VirB9/CagX/TrbG_C_sf"/>
</dbReference>
<dbReference type="Proteomes" id="UP000185109">
    <property type="component" value="Plasmid pRsp8C3a"/>
</dbReference>
<dbReference type="CDD" id="cd06911">
    <property type="entry name" value="VirB9_CagX_TrbG"/>
    <property type="match status" value="1"/>
</dbReference>
<accession>A0A1L5PAB4</accession>
<dbReference type="Pfam" id="PF03524">
    <property type="entry name" value="CagX"/>
    <property type="match status" value="1"/>
</dbReference>
<dbReference type="AlphaFoldDB" id="A0A1L5PAB4"/>
<proteinExistence type="inferred from homology"/>
<keyword evidence="2" id="KW-0732">Signal</keyword>
<organism evidence="3 4">
    <name type="scientific">Rhizobium etli 8C-3</name>
    <dbReference type="NCBI Taxonomy" id="538025"/>
    <lineage>
        <taxon>Bacteria</taxon>
        <taxon>Pseudomonadati</taxon>
        <taxon>Pseudomonadota</taxon>
        <taxon>Alphaproteobacteria</taxon>
        <taxon>Hyphomicrobiales</taxon>
        <taxon>Rhizobiaceae</taxon>
        <taxon>Rhizobium/Agrobacterium group</taxon>
        <taxon>Rhizobium</taxon>
    </lineage>
</organism>
<comment type="similarity">
    <text evidence="1">Belongs to the TrbG/VirB9 family.</text>
</comment>
<name>A0A1L5PAB4_RHIET</name>
<protein>
    <submittedName>
        <fullName evidence="3">Type IV secretion system VirB9/CagX/TrbG protein</fullName>
    </submittedName>
</protein>
<evidence type="ECO:0000256" key="2">
    <source>
        <dbReference type="ARBA" id="ARBA00022729"/>
    </source>
</evidence>
<dbReference type="InterPro" id="IPR033645">
    <property type="entry name" value="VirB9/CagX/TrbG_C"/>
</dbReference>
<dbReference type="Gene3D" id="2.60.40.2500">
    <property type="match status" value="1"/>
</dbReference>
<sequence length="264" mass="28579">MACVVVVPALAADEVSTPAAAASRSPAAVPAKTTHAPAAAADPRIRTYAYDDKKVYRLDLHLKSVTALQFASGEEVQSILIGDSSSWEVVKLKSGNVVSIKPIIPTATTNMTIYTDKRVYSFDLRSHGAAASGNESATLFRTVFTYPDEKKPKPVQADPDIAPVNTDYLVSGAAKFRPGWVQDNGRQTTFFLPPGAQRPAIFKVGADKKEELVNSRTRGNLVIVDGTSDFWVMRIGDQFVCIGAKSAVRQKRGFMSRMEIADAR</sequence>
<keyword evidence="3" id="KW-0614">Plasmid</keyword>
<reference evidence="3 4" key="1">
    <citation type="submission" date="2016-09" db="EMBL/GenBank/DDBJ databases">
        <title>The complete genome sequences of Rhizobium gallicum, symbiovars gallicum and phaseoli, symbionts associated to common bean (Phaseolus vulgaris).</title>
        <authorList>
            <person name="Bustos P."/>
            <person name="Santamaria R.I."/>
            <person name="Perez-Carrascal O.M."/>
            <person name="Juarez S."/>
            <person name="Lozano L."/>
            <person name="Martinez-Flores I."/>
            <person name="Martinez-Romero E."/>
            <person name="Cevallos M."/>
            <person name="Romero D."/>
            <person name="Davila G."/>
            <person name="Gonzalez V."/>
        </authorList>
    </citation>
    <scope>NUCLEOTIDE SEQUENCE [LARGE SCALE GENOMIC DNA]</scope>
    <source>
        <strain evidence="3 4">8C-3</strain>
        <plasmid evidence="4">Plasmid prsp8c3a</plasmid>
    </source>
</reference>
<geneLocation type="plasmid" evidence="4">
    <name>prsp8c3a</name>
</geneLocation>
<dbReference type="InterPro" id="IPR010258">
    <property type="entry name" value="Conjugal_tfr_TrbG/VirB9/CagX"/>
</dbReference>
<evidence type="ECO:0000256" key="1">
    <source>
        <dbReference type="ARBA" id="ARBA00006135"/>
    </source>
</evidence>